<feature type="compositionally biased region" description="Basic residues" evidence="1">
    <location>
        <begin position="1"/>
        <end position="15"/>
    </location>
</feature>
<feature type="region of interest" description="Disordered" evidence="1">
    <location>
        <begin position="1"/>
        <end position="45"/>
    </location>
</feature>
<evidence type="ECO:0000256" key="1">
    <source>
        <dbReference type="SAM" id="MobiDB-lite"/>
    </source>
</evidence>
<dbReference type="EMBL" id="JABFOF010000004">
    <property type="protein sequence ID" value="KAG2400303.1"/>
    <property type="molecule type" value="Genomic_DNA"/>
</dbReference>
<proteinExistence type="predicted"/>
<protein>
    <submittedName>
        <fullName evidence="2">Uncharacterized protein</fullName>
    </submittedName>
</protein>
<name>A0A8T0KPP9_PHAAN</name>
<comment type="caution">
    <text evidence="2">The sequence shown here is derived from an EMBL/GenBank/DDBJ whole genome shotgun (WGS) entry which is preliminary data.</text>
</comment>
<sequence>MIRRSLTKIKGKKKTLQNPQGHPKASSYLSHTHLSHDTSGNEKITLPSYTGNQTILTFPTTTTKIRQGEVEAVRVATWATMRLGSRLLRFCWLHDDGDIFVAAGKEEQKLPYLLYLQGGPGFECRQPTESSGWVQKRGIGLSTPLTVSSMLQFKSAEELANFLKHFRADDIVNDAEFIRVRLVPDAGPWTILGQVVRGLFCACCGTKLKEVKAQVYEVKGFMMENIKKEQGKFPNNEGRRRGILFGS</sequence>
<reference evidence="2 3" key="1">
    <citation type="submission" date="2020-05" db="EMBL/GenBank/DDBJ databases">
        <title>Vigna angularis (adzuki bean) Var. LongXiaoDou No. 4 denovo assembly.</title>
        <authorList>
            <person name="Xiang H."/>
        </authorList>
    </citation>
    <scope>NUCLEOTIDE SEQUENCE [LARGE SCALE GENOMIC DNA]</scope>
    <source>
        <tissue evidence="2">Leaf</tissue>
    </source>
</reference>
<dbReference type="AlphaFoldDB" id="A0A8T0KPP9"/>
<dbReference type="Proteomes" id="UP000743370">
    <property type="component" value="Unassembled WGS sequence"/>
</dbReference>
<evidence type="ECO:0000313" key="2">
    <source>
        <dbReference type="EMBL" id="KAG2400303.1"/>
    </source>
</evidence>
<evidence type="ECO:0000313" key="3">
    <source>
        <dbReference type="Proteomes" id="UP000743370"/>
    </source>
</evidence>
<organism evidence="2 3">
    <name type="scientific">Phaseolus angularis</name>
    <name type="common">Azuki bean</name>
    <name type="synonym">Vigna angularis</name>
    <dbReference type="NCBI Taxonomy" id="3914"/>
    <lineage>
        <taxon>Eukaryota</taxon>
        <taxon>Viridiplantae</taxon>
        <taxon>Streptophyta</taxon>
        <taxon>Embryophyta</taxon>
        <taxon>Tracheophyta</taxon>
        <taxon>Spermatophyta</taxon>
        <taxon>Magnoliopsida</taxon>
        <taxon>eudicotyledons</taxon>
        <taxon>Gunneridae</taxon>
        <taxon>Pentapetalae</taxon>
        <taxon>rosids</taxon>
        <taxon>fabids</taxon>
        <taxon>Fabales</taxon>
        <taxon>Fabaceae</taxon>
        <taxon>Papilionoideae</taxon>
        <taxon>50 kb inversion clade</taxon>
        <taxon>NPAAA clade</taxon>
        <taxon>indigoferoid/millettioid clade</taxon>
        <taxon>Phaseoleae</taxon>
        <taxon>Vigna</taxon>
    </lineage>
</organism>
<gene>
    <name evidence="2" type="ORF">HKW66_Vig0098430</name>
</gene>
<accession>A0A8T0KPP9</accession>